<comment type="caution">
    <text evidence="2">The sequence shown here is derived from an EMBL/GenBank/DDBJ whole genome shotgun (WGS) entry which is preliminary data.</text>
</comment>
<sequence>MVEVLGERDVCGSTPEADRLITERQAERERQRERDRRDETDSAVLCGSVTEAHCQRLLPPALLIMSCSPSPAHIPLSILTNAASCLHIISVSIWKHVNVQLYI</sequence>
<protein>
    <submittedName>
        <fullName evidence="2">Uncharacterized protein</fullName>
    </submittedName>
</protein>
<reference evidence="2 3" key="1">
    <citation type="submission" date="2023-09" db="EMBL/GenBank/DDBJ databases">
        <authorList>
            <person name="Wang M."/>
        </authorList>
    </citation>
    <scope>NUCLEOTIDE SEQUENCE [LARGE SCALE GENOMIC DNA]</scope>
    <source>
        <strain evidence="2">GT-2023</strain>
        <tissue evidence="2">Liver</tissue>
    </source>
</reference>
<accession>A0ABR3NQE2</accession>
<evidence type="ECO:0000313" key="2">
    <source>
        <dbReference type="EMBL" id="KAL1279095.1"/>
    </source>
</evidence>
<evidence type="ECO:0000256" key="1">
    <source>
        <dbReference type="SAM" id="MobiDB-lite"/>
    </source>
</evidence>
<evidence type="ECO:0000313" key="3">
    <source>
        <dbReference type="Proteomes" id="UP001558613"/>
    </source>
</evidence>
<name>A0ABR3NQE2_9TELE</name>
<keyword evidence="3" id="KW-1185">Reference proteome</keyword>
<dbReference type="EMBL" id="JAYMGO010000003">
    <property type="protein sequence ID" value="KAL1279095.1"/>
    <property type="molecule type" value="Genomic_DNA"/>
</dbReference>
<feature type="region of interest" description="Disordered" evidence="1">
    <location>
        <begin position="16"/>
        <end position="41"/>
    </location>
</feature>
<dbReference type="Proteomes" id="UP001558613">
    <property type="component" value="Unassembled WGS sequence"/>
</dbReference>
<proteinExistence type="predicted"/>
<gene>
    <name evidence="2" type="ORF">QQF64_025768</name>
</gene>
<organism evidence="2 3">
    <name type="scientific">Cirrhinus molitorella</name>
    <name type="common">mud carp</name>
    <dbReference type="NCBI Taxonomy" id="172907"/>
    <lineage>
        <taxon>Eukaryota</taxon>
        <taxon>Metazoa</taxon>
        <taxon>Chordata</taxon>
        <taxon>Craniata</taxon>
        <taxon>Vertebrata</taxon>
        <taxon>Euteleostomi</taxon>
        <taxon>Actinopterygii</taxon>
        <taxon>Neopterygii</taxon>
        <taxon>Teleostei</taxon>
        <taxon>Ostariophysi</taxon>
        <taxon>Cypriniformes</taxon>
        <taxon>Cyprinidae</taxon>
        <taxon>Labeoninae</taxon>
        <taxon>Labeonini</taxon>
        <taxon>Cirrhinus</taxon>
    </lineage>
</organism>
<feature type="compositionally biased region" description="Basic and acidic residues" evidence="1">
    <location>
        <begin position="16"/>
        <end position="40"/>
    </location>
</feature>